<feature type="transmembrane region" description="Helical" evidence="1">
    <location>
        <begin position="88"/>
        <end position="105"/>
    </location>
</feature>
<organism evidence="2 3">
    <name type="scientific">Intestinimonas butyriciproducens</name>
    <dbReference type="NCBI Taxonomy" id="1297617"/>
    <lineage>
        <taxon>Bacteria</taxon>
        <taxon>Bacillati</taxon>
        <taxon>Bacillota</taxon>
        <taxon>Clostridia</taxon>
        <taxon>Eubacteriales</taxon>
        <taxon>Intestinimonas</taxon>
    </lineage>
</organism>
<feature type="transmembrane region" description="Helical" evidence="1">
    <location>
        <begin position="57"/>
        <end position="76"/>
    </location>
</feature>
<feature type="transmembrane region" description="Helical" evidence="1">
    <location>
        <begin position="190"/>
        <end position="209"/>
    </location>
</feature>
<proteinExistence type="predicted"/>
<feature type="transmembrane region" description="Helical" evidence="1">
    <location>
        <begin position="10"/>
        <end position="28"/>
    </location>
</feature>
<evidence type="ECO:0000256" key="1">
    <source>
        <dbReference type="SAM" id="Phobius"/>
    </source>
</evidence>
<dbReference type="EMBL" id="CP011307">
    <property type="protein sequence ID" value="ALP92838.1"/>
    <property type="molecule type" value="Genomic_DNA"/>
</dbReference>
<feature type="transmembrane region" description="Helical" evidence="1">
    <location>
        <begin position="111"/>
        <end position="127"/>
    </location>
</feature>
<feature type="transmembrane region" description="Helical" evidence="1">
    <location>
        <begin position="168"/>
        <end position="184"/>
    </location>
</feature>
<protein>
    <submittedName>
        <fullName evidence="2">Integral membrane protein</fullName>
    </submittedName>
</protein>
<name>A0A0S2W0D8_9FIRM</name>
<accession>A0A0S2W0D8</accession>
<dbReference type="Pfam" id="PF06912">
    <property type="entry name" value="DUF1275"/>
    <property type="match status" value="1"/>
</dbReference>
<keyword evidence="1" id="KW-0472">Membrane</keyword>
<evidence type="ECO:0000313" key="3">
    <source>
        <dbReference type="Proteomes" id="UP000064844"/>
    </source>
</evidence>
<dbReference type="InterPro" id="IPR010699">
    <property type="entry name" value="DUF1275"/>
</dbReference>
<dbReference type="KEGG" id="ibu:IB211_00443"/>
<keyword evidence="3" id="KW-1185">Reference proteome</keyword>
<dbReference type="Proteomes" id="UP000064844">
    <property type="component" value="Chromosome"/>
</dbReference>
<gene>
    <name evidence="2" type="ORF">IB211_00443</name>
</gene>
<reference evidence="3" key="2">
    <citation type="submission" date="2015-04" db="EMBL/GenBank/DDBJ databases">
        <title>A butyrogenic pathway from the amino acid lysine in a human gut commensal.</title>
        <authorList>
            <person name="de Vos W.M."/>
            <person name="Bui N.T.P."/>
            <person name="Plugge C.M."/>
            <person name="Ritari J."/>
        </authorList>
    </citation>
    <scope>NUCLEOTIDE SEQUENCE [LARGE SCALE GENOMIC DNA]</scope>
    <source>
        <strain evidence="3">AF211</strain>
    </source>
</reference>
<dbReference type="eggNOG" id="COG3619">
    <property type="taxonomic scope" value="Bacteria"/>
</dbReference>
<dbReference type="RefSeq" id="WP_058116953.1">
    <property type="nucleotide sequence ID" value="NZ_CP011307.1"/>
</dbReference>
<reference evidence="2 3" key="1">
    <citation type="journal article" date="2015" name="Nat. Commun.">
        <title>Production of butyrate from lysine and the Amadori product fructoselysine by a human gut commensal.</title>
        <authorList>
            <person name="Bui T.P."/>
            <person name="Ritari J."/>
            <person name="Boeren S."/>
            <person name="de Waard P."/>
            <person name="Plugge C.M."/>
            <person name="de Vos W.M."/>
        </authorList>
    </citation>
    <scope>NUCLEOTIDE SEQUENCE [LARGE SCALE GENOMIC DNA]</scope>
    <source>
        <strain evidence="2 3">AF211</strain>
    </source>
</reference>
<keyword evidence="1" id="KW-0812">Transmembrane</keyword>
<dbReference type="PANTHER" id="PTHR37314">
    <property type="entry name" value="SLR0142 PROTEIN"/>
    <property type="match status" value="1"/>
</dbReference>
<evidence type="ECO:0000313" key="2">
    <source>
        <dbReference type="EMBL" id="ALP92838.1"/>
    </source>
</evidence>
<dbReference type="PANTHER" id="PTHR37314:SF4">
    <property type="entry name" value="UPF0700 TRANSMEMBRANE PROTEIN YOAK"/>
    <property type="match status" value="1"/>
</dbReference>
<sequence>MGAEQRRERYLHNLMAVIGGFFGGYAILNRCDILGSAQTASLLSMTLKLLGGDLREVLIRLGAAALYACAIALSILVPEYLGWDLQRFSIACTAAVSMLLGVLPAEMDPVLGLYPIFFVMALQWCAFKGCGKYVSSTIFSTNNYRQTIQGVTRYCITKRREELEQAKFFGLTLCSFHLGVALSYPAHLRLGVRSAWLCLPLLAAAGALARRRHGAERAAA</sequence>
<keyword evidence="1" id="KW-1133">Transmembrane helix</keyword>
<dbReference type="AlphaFoldDB" id="A0A0S2W0D8"/>